<dbReference type="InterPro" id="IPR045424">
    <property type="entry name" value="DUF6509"/>
</dbReference>
<gene>
    <name evidence="1" type="ORF">FE784_23435</name>
</gene>
<dbReference type="OrthoDB" id="2736409at2"/>
<evidence type="ECO:0000313" key="1">
    <source>
        <dbReference type="EMBL" id="TNJ63832.1"/>
    </source>
</evidence>
<proteinExistence type="predicted"/>
<dbReference type="Pfam" id="PF20119">
    <property type="entry name" value="DUF6509"/>
    <property type="match status" value="1"/>
</dbReference>
<name>A0A5C4T421_9BACL</name>
<keyword evidence="2" id="KW-1185">Reference proteome</keyword>
<accession>A0A5C4T421</accession>
<comment type="caution">
    <text evidence="1">The sequence shown here is derived from an EMBL/GenBank/DDBJ whole genome shotgun (WGS) entry which is preliminary data.</text>
</comment>
<dbReference type="EMBL" id="VDCQ01000037">
    <property type="protein sequence ID" value="TNJ63832.1"/>
    <property type="molecule type" value="Genomic_DNA"/>
</dbReference>
<protein>
    <submittedName>
        <fullName evidence="1">Pullulanase</fullName>
    </submittedName>
</protein>
<dbReference type="AlphaFoldDB" id="A0A5C4T421"/>
<dbReference type="Proteomes" id="UP000307943">
    <property type="component" value="Unassembled WGS sequence"/>
</dbReference>
<reference evidence="1 2" key="1">
    <citation type="submission" date="2019-05" db="EMBL/GenBank/DDBJ databases">
        <title>We sequenced the genome of Paenibacillus hemerocallicola KCTC 33185 for further insight into its adaptation and study the phylogeny of Paenibacillus.</title>
        <authorList>
            <person name="Narsing Rao M.P."/>
        </authorList>
    </citation>
    <scope>NUCLEOTIDE SEQUENCE [LARGE SCALE GENOMIC DNA]</scope>
    <source>
        <strain evidence="1 2">KCTC 33185</strain>
    </source>
</reference>
<evidence type="ECO:0000313" key="2">
    <source>
        <dbReference type="Proteomes" id="UP000307943"/>
    </source>
</evidence>
<organism evidence="1 2">
    <name type="scientific">Paenibacillus hemerocallicola</name>
    <dbReference type="NCBI Taxonomy" id="1172614"/>
    <lineage>
        <taxon>Bacteria</taxon>
        <taxon>Bacillati</taxon>
        <taxon>Bacillota</taxon>
        <taxon>Bacilli</taxon>
        <taxon>Bacillales</taxon>
        <taxon>Paenibacillaceae</taxon>
        <taxon>Paenibacillus</taxon>
    </lineage>
</organism>
<dbReference type="RefSeq" id="WP_139604688.1">
    <property type="nucleotide sequence ID" value="NZ_VDCQ01000037.1"/>
</dbReference>
<sequence>MFEITAYTVESVPDKFGIITGKRYEFMLEIEVSEEDELYSEDGLFLRVIYKEDEGRTGIVKYEFIERSTSKYLDFELDDEETAFVESFCKERYMESEDQD</sequence>